<evidence type="ECO:0000313" key="2">
    <source>
        <dbReference type="EMBL" id="ERG63773.1"/>
    </source>
</evidence>
<sequence length="64" mass="6653">MTLITLTSALLEASLEAEGDAAAGFGPYIAAGITAAVFIISAVVLRSFRDVAHRSERHDVHGNA</sequence>
<accession>U1L9V3</accession>
<name>U1L9V3_9MICO</name>
<evidence type="ECO:0000256" key="1">
    <source>
        <dbReference type="SAM" id="Phobius"/>
    </source>
</evidence>
<keyword evidence="3" id="KW-1185">Reference proteome</keyword>
<keyword evidence="1" id="KW-0472">Membrane</keyword>
<proteinExistence type="predicted"/>
<comment type="caution">
    <text evidence="2">The sequence shown here is derived from an EMBL/GenBank/DDBJ whole genome shotgun (WGS) entry which is preliminary data.</text>
</comment>
<keyword evidence="1" id="KW-0812">Transmembrane</keyword>
<dbReference type="OrthoDB" id="9966482at2"/>
<dbReference type="EMBL" id="ASHR01000029">
    <property type="protein sequence ID" value="ERG63773.1"/>
    <property type="molecule type" value="Genomic_DNA"/>
</dbReference>
<keyword evidence="1" id="KW-1133">Transmembrane helix</keyword>
<gene>
    <name evidence="2" type="ORF">L332_04805</name>
</gene>
<organism evidence="2 3">
    <name type="scientific">Agrococcus pavilionensis RW1</name>
    <dbReference type="NCBI Taxonomy" id="1330458"/>
    <lineage>
        <taxon>Bacteria</taxon>
        <taxon>Bacillati</taxon>
        <taxon>Actinomycetota</taxon>
        <taxon>Actinomycetes</taxon>
        <taxon>Micrococcales</taxon>
        <taxon>Microbacteriaceae</taxon>
        <taxon>Agrococcus</taxon>
    </lineage>
</organism>
<feature type="transmembrane region" description="Helical" evidence="1">
    <location>
        <begin position="27"/>
        <end position="48"/>
    </location>
</feature>
<reference evidence="2 3" key="1">
    <citation type="journal article" date="2013" name="Genome Announc.">
        <title>First draft genome sequence from a member of the genus agrococcus, isolated from modern microbialites.</title>
        <authorList>
            <person name="White R.A.III."/>
            <person name="Grassa C.J."/>
            <person name="Suttle C.A."/>
        </authorList>
    </citation>
    <scope>NUCLEOTIDE SEQUENCE [LARGE SCALE GENOMIC DNA]</scope>
    <source>
        <strain evidence="2 3">RW1</strain>
    </source>
</reference>
<dbReference type="Proteomes" id="UP000016462">
    <property type="component" value="Unassembled WGS sequence"/>
</dbReference>
<dbReference type="AlphaFoldDB" id="U1L9V3"/>
<evidence type="ECO:0000313" key="3">
    <source>
        <dbReference type="Proteomes" id="UP000016462"/>
    </source>
</evidence>
<dbReference type="RefSeq" id="WP_021010995.1">
    <property type="nucleotide sequence ID" value="NZ_ASHR01000029.1"/>
</dbReference>
<protein>
    <submittedName>
        <fullName evidence="2">Uncharacterized protein</fullName>
    </submittedName>
</protein>